<dbReference type="GeneID" id="30306427"/>
<evidence type="ECO:0000313" key="5">
    <source>
        <dbReference type="Proteomes" id="UP000240804"/>
    </source>
</evidence>
<evidence type="ECO:0000313" key="4">
    <source>
        <dbReference type="Proteomes" id="UP000204537"/>
    </source>
</evidence>
<name>A0A1D8KKF9_9CAUD</name>
<sequence length="210" mass="23201">MATALNNFLSKIGEGVKPNMFSVDINWPQSMSEAPSNGDPKELVNLLCKSAALPASNLGVIEVPFRGRTVKIAGDRTFDTWSATFFNDKDMLLRSYFEKWLEKINSHELNNAPLFKPDNSEGYMATVGVKQLRKDATASGTVLRQYDLYHCFPTSVSQIDLAYDSNDQIEEFSVEFQYSYWKVKVPGSNDGLNSEAASTGYAIGRADGAG</sequence>
<evidence type="ECO:0000313" key="1">
    <source>
        <dbReference type="EMBL" id="AOV58642.1"/>
    </source>
</evidence>
<keyword evidence="4" id="KW-1185">Reference proteome</keyword>
<dbReference type="Proteomes" id="UP000240804">
    <property type="component" value="Segment"/>
</dbReference>
<dbReference type="Proteomes" id="UP000240920">
    <property type="component" value="Segment"/>
</dbReference>
<dbReference type="Proteomes" id="UP000204537">
    <property type="component" value="Segment"/>
</dbReference>
<dbReference type="EMBL" id="KU686197">
    <property type="protein sequence ID" value="AOV58642.1"/>
    <property type="molecule type" value="Genomic_DNA"/>
</dbReference>
<dbReference type="EMBL" id="KU686199">
    <property type="protein sequence ID" value="AOV59120.1"/>
    <property type="molecule type" value="Genomic_DNA"/>
</dbReference>
<proteinExistence type="predicted"/>
<dbReference type="OrthoDB" id="10275at10239"/>
<dbReference type="KEGG" id="vg:30306427"/>
<gene>
    <name evidence="3" type="ORF">C421010_137</name>
    <name evidence="1" type="ORF">S250808_137</name>
    <name evidence="2" type="ORF">T040910_137</name>
</gene>
<accession>A0A1D8KKF9</accession>
<reference evidence="4 5" key="1">
    <citation type="journal article" date="2016" name="Virology">
        <title>The genomic content and context of auxiliary metabolic genes in marine cyanomyoviruses.</title>
        <authorList>
            <person name="Crummett L.T."/>
            <person name="Puxty R.J."/>
            <person name="Weihe C."/>
            <person name="Marston M.F."/>
            <person name="Martiny J.B."/>
        </authorList>
    </citation>
    <scope>NUCLEOTIDE SEQUENCE [LARGE SCALE GENOMIC DNA]</scope>
    <source>
        <strain evidence="1">0808SB25</strain>
        <strain evidence="2">0910TB04</strain>
        <strain evidence="3">1010CC42</strain>
    </source>
</reference>
<organism evidence="3 4">
    <name type="scientific">Synechococcus phage S-CAM3</name>
    <dbReference type="NCBI Taxonomy" id="1883366"/>
    <lineage>
        <taxon>Viruses</taxon>
        <taxon>Duplodnaviria</taxon>
        <taxon>Heunggongvirae</taxon>
        <taxon>Uroviricota</taxon>
        <taxon>Caudoviricetes</taxon>
        <taxon>Pantevenvirales</taxon>
        <taxon>Kyanoviridae</taxon>
        <taxon>Charybdisvirus</taxon>
        <taxon>Charybdisvirus scam3</taxon>
    </lineage>
</organism>
<evidence type="ECO:0000313" key="3">
    <source>
        <dbReference type="EMBL" id="AOV59120.1"/>
    </source>
</evidence>
<evidence type="ECO:0000313" key="2">
    <source>
        <dbReference type="EMBL" id="AOV58881.1"/>
    </source>
</evidence>
<protein>
    <submittedName>
        <fullName evidence="3">Tail tube protein</fullName>
    </submittedName>
</protein>
<dbReference type="EMBL" id="KU686198">
    <property type="protein sequence ID" value="AOV58881.1"/>
    <property type="molecule type" value="Genomic_DNA"/>
</dbReference>
<dbReference type="RefSeq" id="YP_009321400.1">
    <property type="nucleotide sequence ID" value="NC_031906.1"/>
</dbReference>